<reference evidence="3" key="2">
    <citation type="submission" date="2017-02" db="UniProtKB">
        <authorList>
            <consortium name="WormBaseParasite"/>
        </authorList>
    </citation>
    <scope>IDENTIFICATION</scope>
</reference>
<name>A0A0K0CV22_ANGCA</name>
<feature type="binding site" evidence="1">
    <location>
        <position position="82"/>
    </location>
    <ligand>
        <name>ATP</name>
        <dbReference type="ChEBI" id="CHEBI:30616"/>
    </ligand>
</feature>
<evidence type="ECO:0000256" key="1">
    <source>
        <dbReference type="PROSITE-ProRule" id="PRU10141"/>
    </source>
</evidence>
<keyword evidence="1" id="KW-0067">ATP-binding</keyword>
<reference evidence="2" key="1">
    <citation type="submission" date="2012-09" db="EMBL/GenBank/DDBJ databases">
        <authorList>
            <person name="Martin A.A."/>
        </authorList>
    </citation>
    <scope>NUCLEOTIDE SEQUENCE</scope>
</reference>
<dbReference type="WBParaSite" id="ACAC_0000113101-mRNA-1">
    <property type="protein sequence ID" value="ACAC_0000113101-mRNA-1"/>
    <property type="gene ID" value="ACAC_0000113101"/>
</dbReference>
<evidence type="ECO:0000313" key="3">
    <source>
        <dbReference type="WBParaSite" id="ACAC_0000113101-mRNA-1"/>
    </source>
</evidence>
<keyword evidence="2" id="KW-1185">Reference proteome</keyword>
<dbReference type="PROSITE" id="PS00107">
    <property type="entry name" value="PROTEIN_KINASE_ATP"/>
    <property type="match status" value="1"/>
</dbReference>
<organism evidence="2 3">
    <name type="scientific">Angiostrongylus cantonensis</name>
    <name type="common">Rat lungworm</name>
    <dbReference type="NCBI Taxonomy" id="6313"/>
    <lineage>
        <taxon>Eukaryota</taxon>
        <taxon>Metazoa</taxon>
        <taxon>Ecdysozoa</taxon>
        <taxon>Nematoda</taxon>
        <taxon>Chromadorea</taxon>
        <taxon>Rhabditida</taxon>
        <taxon>Rhabditina</taxon>
        <taxon>Rhabditomorpha</taxon>
        <taxon>Strongyloidea</taxon>
        <taxon>Metastrongylidae</taxon>
        <taxon>Angiostrongylus</taxon>
    </lineage>
</organism>
<dbReference type="GO" id="GO:0005524">
    <property type="term" value="F:ATP binding"/>
    <property type="evidence" value="ECO:0007669"/>
    <property type="project" value="UniProtKB-UniRule"/>
</dbReference>
<sequence>MRLLFPLHMTPHEVTSSLMKHYDDKIPVSDEIILVRPVPKQAWELSKQKITKETKIGEGAFGEVWKGTLEHIGAITIPVAIKVVR</sequence>
<dbReference type="Gene3D" id="3.30.200.20">
    <property type="entry name" value="Phosphorylase Kinase, domain 1"/>
    <property type="match status" value="1"/>
</dbReference>
<dbReference type="InterPro" id="IPR011009">
    <property type="entry name" value="Kinase-like_dom_sf"/>
</dbReference>
<dbReference type="SUPFAM" id="SSF56112">
    <property type="entry name" value="Protein kinase-like (PK-like)"/>
    <property type="match status" value="1"/>
</dbReference>
<dbReference type="STRING" id="6313.A0A0K0CV22"/>
<accession>A0A0K0CV22</accession>
<keyword evidence="1" id="KW-0547">Nucleotide-binding</keyword>
<dbReference type="AlphaFoldDB" id="A0A0K0CV22"/>
<evidence type="ECO:0000313" key="2">
    <source>
        <dbReference type="Proteomes" id="UP000035642"/>
    </source>
</evidence>
<proteinExistence type="predicted"/>
<dbReference type="InterPro" id="IPR017441">
    <property type="entry name" value="Protein_kinase_ATP_BS"/>
</dbReference>
<dbReference type="Proteomes" id="UP000035642">
    <property type="component" value="Unassembled WGS sequence"/>
</dbReference>
<protein>
    <submittedName>
        <fullName evidence="3">Protein kinase domain-containing protein</fullName>
    </submittedName>
</protein>